<dbReference type="EMBL" id="MN740010">
    <property type="protein sequence ID" value="QHT83561.1"/>
    <property type="molecule type" value="Genomic_DNA"/>
</dbReference>
<protein>
    <recommendedName>
        <fullName evidence="2">Nucleotide-diphospho-sugar transferase domain-containing protein</fullName>
    </recommendedName>
</protein>
<reference evidence="1" key="1">
    <citation type="journal article" date="2020" name="Nature">
        <title>Giant virus diversity and host interactions through global metagenomics.</title>
        <authorList>
            <person name="Schulz F."/>
            <person name="Roux S."/>
            <person name="Paez-Espino D."/>
            <person name="Jungbluth S."/>
            <person name="Walsh D.A."/>
            <person name="Denef V.J."/>
            <person name="McMahon K.D."/>
            <person name="Konstantinidis K.T."/>
            <person name="Eloe-Fadrosh E.A."/>
            <person name="Kyrpides N.C."/>
            <person name="Woyke T."/>
        </authorList>
    </citation>
    <scope>NUCLEOTIDE SEQUENCE</scope>
    <source>
        <strain evidence="1">GVMAG-M-3300023184-168</strain>
    </source>
</reference>
<evidence type="ECO:0000313" key="1">
    <source>
        <dbReference type="EMBL" id="QHT83561.1"/>
    </source>
</evidence>
<accession>A0A6C0HSA0</accession>
<name>A0A6C0HSA0_9ZZZZ</name>
<dbReference type="AlphaFoldDB" id="A0A6C0HSA0"/>
<proteinExistence type="predicted"/>
<evidence type="ECO:0008006" key="2">
    <source>
        <dbReference type="Google" id="ProtNLM"/>
    </source>
</evidence>
<organism evidence="1">
    <name type="scientific">viral metagenome</name>
    <dbReference type="NCBI Taxonomy" id="1070528"/>
    <lineage>
        <taxon>unclassified sequences</taxon>
        <taxon>metagenomes</taxon>
        <taxon>organismal metagenomes</taxon>
    </lineage>
</organism>
<sequence>MNTVVVVLSDLNYIEKANETVKEIRNPKRGDWKKDIVFISVDFDLDPSFIEKYFIIEKKFPRVDISELQKKILNKGYSNSDGREFDKTVQWEKIHVFDEYFKSWDKIIYFDVRFSIYDKIEYLEDVDCKNAFVAPNNSGYDDRGNKENKNFWDIIEKENYKEDVKLLFSQFGDIENEINKNYFCNCMFIFDTQILNKINKTEIIEYINKYPVWRSNEMSIMNFFIITKYNIYKELPSRNKNNKYLFIWCEYDLQNTTFYDYCYVKYSYNSKFSNNENIIDF</sequence>